<dbReference type="InParanoid" id="A0A6P7FW84"/>
<sequence>MNNHFGLPLNEVLNEIKRNRVEIKNAIEAAETRLMVEIADLKNKNYKLEEENKRLIQEVEQVNRHNNKNSIVIFGLHITGNQLTVKDICAHILSLVEIETKPSDINNFYTLGKKPNSPLRIDLVNYWMKVEILKNSFKLKEKPGIFISSVLTKKQQIEAKILRKHLLLAKQDKTENSYIKRGKLYVNNRVYAAEDLIDIEENNERLTNSAPATPTTEAKTCEEPTKHIPEVPKNHKEKPDIRDNPNGTPTSSKYTGKPFTRQQDQRNRNKSTSSTSSRK</sequence>
<evidence type="ECO:0000256" key="1">
    <source>
        <dbReference type="SAM" id="Coils"/>
    </source>
</evidence>
<evidence type="ECO:0000313" key="3">
    <source>
        <dbReference type="RefSeq" id="XP_028140681.1"/>
    </source>
</evidence>
<protein>
    <submittedName>
        <fullName evidence="3">Uncharacterized protein LOC114334785</fullName>
    </submittedName>
</protein>
<reference evidence="3" key="1">
    <citation type="submission" date="2025-08" db="UniProtKB">
        <authorList>
            <consortium name="RefSeq"/>
        </authorList>
    </citation>
    <scope>IDENTIFICATION</scope>
    <source>
        <tissue evidence="3">Whole insect</tissue>
    </source>
</reference>
<evidence type="ECO:0000256" key="2">
    <source>
        <dbReference type="SAM" id="MobiDB-lite"/>
    </source>
</evidence>
<dbReference type="RefSeq" id="XP_028140681.1">
    <property type="nucleotide sequence ID" value="XM_028284880.1"/>
</dbReference>
<feature type="region of interest" description="Disordered" evidence="2">
    <location>
        <begin position="203"/>
        <end position="279"/>
    </location>
</feature>
<gene>
    <name evidence="3" type="primary">LOC114334785</name>
</gene>
<feature type="compositionally biased region" description="Polar residues" evidence="2">
    <location>
        <begin position="205"/>
        <end position="218"/>
    </location>
</feature>
<feature type="coiled-coil region" evidence="1">
    <location>
        <begin position="9"/>
        <end position="68"/>
    </location>
</feature>
<organism evidence="3">
    <name type="scientific">Diabrotica virgifera virgifera</name>
    <name type="common">western corn rootworm</name>
    <dbReference type="NCBI Taxonomy" id="50390"/>
    <lineage>
        <taxon>Eukaryota</taxon>
        <taxon>Metazoa</taxon>
        <taxon>Ecdysozoa</taxon>
        <taxon>Arthropoda</taxon>
        <taxon>Hexapoda</taxon>
        <taxon>Insecta</taxon>
        <taxon>Pterygota</taxon>
        <taxon>Neoptera</taxon>
        <taxon>Endopterygota</taxon>
        <taxon>Coleoptera</taxon>
        <taxon>Polyphaga</taxon>
        <taxon>Cucujiformia</taxon>
        <taxon>Chrysomeloidea</taxon>
        <taxon>Chrysomelidae</taxon>
        <taxon>Galerucinae</taxon>
        <taxon>Diabroticina</taxon>
        <taxon>Diabroticites</taxon>
        <taxon>Diabrotica</taxon>
    </lineage>
</organism>
<name>A0A6P7FW84_DIAVI</name>
<accession>A0A6P7FW84</accession>
<keyword evidence="1" id="KW-0175">Coiled coil</keyword>
<proteinExistence type="predicted"/>
<feature type="compositionally biased region" description="Polar residues" evidence="2">
    <location>
        <begin position="245"/>
        <end position="254"/>
    </location>
</feature>
<feature type="compositionally biased region" description="Low complexity" evidence="2">
    <location>
        <begin position="270"/>
        <end position="279"/>
    </location>
</feature>
<feature type="compositionally biased region" description="Basic and acidic residues" evidence="2">
    <location>
        <begin position="219"/>
        <end position="243"/>
    </location>
</feature>
<dbReference type="AlphaFoldDB" id="A0A6P7FW84"/>